<dbReference type="EC" id="5.6.2.3" evidence="3"/>
<feature type="domain" description="ATP-dependent RecD2 DNA helicase-like helix-hairpin-helix" evidence="5">
    <location>
        <begin position="147"/>
        <end position="235"/>
    </location>
</feature>
<comment type="catalytic activity">
    <reaction evidence="3">
        <text>ATP + H2O = ADP + phosphate + H(+)</text>
        <dbReference type="Rhea" id="RHEA:13065"/>
        <dbReference type="ChEBI" id="CHEBI:15377"/>
        <dbReference type="ChEBI" id="CHEBI:15378"/>
        <dbReference type="ChEBI" id="CHEBI:30616"/>
        <dbReference type="ChEBI" id="CHEBI:43474"/>
        <dbReference type="ChEBI" id="CHEBI:456216"/>
        <dbReference type="EC" id="5.6.2.3"/>
    </reaction>
</comment>
<dbReference type="InterPro" id="IPR010994">
    <property type="entry name" value="RuvA_2-like"/>
</dbReference>
<protein>
    <recommendedName>
        <fullName evidence="3">ATP-dependent RecD2 DNA helicase</fullName>
        <ecNumber evidence="3">5.6.2.3</ecNumber>
    </recommendedName>
    <alternativeName>
        <fullName evidence="3">DNA 5'-3' helicase subunit RecD2</fullName>
    </alternativeName>
</protein>
<dbReference type="InterPro" id="IPR027785">
    <property type="entry name" value="UvrD-like_helicase_C"/>
</dbReference>
<keyword evidence="1 3" id="KW-0547">Nucleotide-binding</keyword>
<dbReference type="Pfam" id="PF23139">
    <property type="entry name" value="OB_YrrC"/>
    <property type="match status" value="1"/>
</dbReference>
<dbReference type="SUPFAM" id="SSF47781">
    <property type="entry name" value="RuvA domain 2-like"/>
    <property type="match status" value="1"/>
</dbReference>
<evidence type="ECO:0000313" key="9">
    <source>
        <dbReference type="Proteomes" id="UP000005561"/>
    </source>
</evidence>
<keyword evidence="2 3" id="KW-0067">ATP-binding</keyword>
<feature type="domain" description="ATP-dependent RecD2 DNA helicase OB-fold" evidence="7">
    <location>
        <begin position="5"/>
        <end position="81"/>
    </location>
</feature>
<dbReference type="InterPro" id="IPR050534">
    <property type="entry name" value="Coronavir_polyprotein_1ab"/>
</dbReference>
<feature type="domain" description="ATP-dependent RecD2 DNA helicase SH3" evidence="6">
    <location>
        <begin position="560"/>
        <end position="621"/>
    </location>
</feature>
<dbReference type="InterPro" id="IPR055446">
    <property type="entry name" value="RecD2_N_OB"/>
</dbReference>
<evidence type="ECO:0000256" key="1">
    <source>
        <dbReference type="ARBA" id="ARBA00022741"/>
    </source>
</evidence>
<dbReference type="SUPFAM" id="SSF52540">
    <property type="entry name" value="P-loop containing nucleoside triphosphate hydrolases"/>
    <property type="match status" value="1"/>
</dbReference>
<dbReference type="Gene3D" id="1.10.150.20">
    <property type="entry name" value="5' to 3' exonuclease, C-terminal subdomain"/>
    <property type="match status" value="1"/>
</dbReference>
<accession>C6LM26</accession>
<dbReference type="Pfam" id="PF13538">
    <property type="entry name" value="UvrD_C_2"/>
    <property type="match status" value="1"/>
</dbReference>
<keyword evidence="3" id="KW-0378">Hydrolase</keyword>
<dbReference type="InterPro" id="IPR006345">
    <property type="entry name" value="RecD2"/>
</dbReference>
<evidence type="ECO:0000259" key="7">
    <source>
        <dbReference type="Pfam" id="PF23139"/>
    </source>
</evidence>
<keyword evidence="3" id="KW-0413">Isomerase</keyword>
<reference evidence="8" key="1">
    <citation type="submission" date="2009-07" db="EMBL/GenBank/DDBJ databases">
        <authorList>
            <person name="Weinstock G."/>
            <person name="Sodergren E."/>
            <person name="Clifton S."/>
            <person name="Fulton L."/>
            <person name="Fulton B."/>
            <person name="Courtney L."/>
            <person name="Fronick C."/>
            <person name="Harrison M."/>
            <person name="Strong C."/>
            <person name="Farmer C."/>
            <person name="Delahaunty K."/>
            <person name="Markovic C."/>
            <person name="Hall O."/>
            <person name="Minx P."/>
            <person name="Tomlinson C."/>
            <person name="Mitreva M."/>
            <person name="Nelson J."/>
            <person name="Hou S."/>
            <person name="Wollam A."/>
            <person name="Pepin K.H."/>
            <person name="Johnson M."/>
            <person name="Bhonagiri V."/>
            <person name="Nash W.E."/>
            <person name="Warren W."/>
            <person name="Chinwalla A."/>
            <person name="Mardis E.R."/>
            <person name="Wilson R.K."/>
        </authorList>
    </citation>
    <scope>NUCLEOTIDE SEQUENCE [LARGE SCALE GENOMIC DNA]</scope>
    <source>
        <strain evidence="8">DSM 14469</strain>
    </source>
</reference>
<dbReference type="InterPro" id="IPR029493">
    <property type="entry name" value="RecD2-like_HHH"/>
</dbReference>
<dbReference type="InterPro" id="IPR041451">
    <property type="entry name" value="RecD2_SH13"/>
</dbReference>
<dbReference type="GO" id="GO:0017116">
    <property type="term" value="F:single-stranded DNA helicase activity"/>
    <property type="evidence" value="ECO:0007669"/>
    <property type="project" value="TreeGrafter"/>
</dbReference>
<evidence type="ECO:0000259" key="5">
    <source>
        <dbReference type="Pfam" id="PF14490"/>
    </source>
</evidence>
<dbReference type="GO" id="GO:0003677">
    <property type="term" value="F:DNA binding"/>
    <property type="evidence" value="ECO:0007669"/>
    <property type="project" value="UniProtKB-UniRule"/>
</dbReference>
<dbReference type="eggNOG" id="COG0507">
    <property type="taxonomic scope" value="Bacteria"/>
</dbReference>
<dbReference type="GO" id="GO:0043139">
    <property type="term" value="F:5'-3' DNA helicase activity"/>
    <property type="evidence" value="ECO:0007669"/>
    <property type="project" value="UniProtKB-UniRule"/>
</dbReference>
<dbReference type="PANTHER" id="PTHR43788:SF6">
    <property type="entry name" value="DNA HELICASE B"/>
    <property type="match status" value="1"/>
</dbReference>
<organism evidence="8 9">
    <name type="scientific">Marvinbryantia formatexigens DSM 14469</name>
    <dbReference type="NCBI Taxonomy" id="478749"/>
    <lineage>
        <taxon>Bacteria</taxon>
        <taxon>Bacillati</taxon>
        <taxon>Bacillota</taxon>
        <taxon>Clostridia</taxon>
        <taxon>Lachnospirales</taxon>
        <taxon>Lachnospiraceae</taxon>
        <taxon>Marvinbryantia</taxon>
    </lineage>
</organism>
<gene>
    <name evidence="3" type="primary">recD2</name>
    <name evidence="8" type="ORF">BRYFOR_09725</name>
</gene>
<evidence type="ECO:0000313" key="8">
    <source>
        <dbReference type="EMBL" id="EET58338.1"/>
    </source>
</evidence>
<dbReference type="Proteomes" id="UP000005561">
    <property type="component" value="Unassembled WGS sequence"/>
</dbReference>
<feature type="domain" description="UvrD-like helicase C-terminal" evidence="4">
    <location>
        <begin position="643"/>
        <end position="691"/>
    </location>
</feature>
<evidence type="ECO:0000259" key="6">
    <source>
        <dbReference type="Pfam" id="PF18335"/>
    </source>
</evidence>
<dbReference type="CDD" id="cd18809">
    <property type="entry name" value="SF1_C_RecD"/>
    <property type="match status" value="1"/>
</dbReference>
<dbReference type="Gene3D" id="2.30.30.940">
    <property type="match status" value="1"/>
</dbReference>
<evidence type="ECO:0000259" key="4">
    <source>
        <dbReference type="Pfam" id="PF13538"/>
    </source>
</evidence>
<dbReference type="RefSeq" id="WP_006864477.1">
    <property type="nucleotide sequence ID" value="NZ_ACCL02000036.1"/>
</dbReference>
<sequence>MSKRYRSEENGYTVAVYCTEDSSVPLPARDKRLMSSGLIGFTAVGYSLPLTDEIELEMEGEWEDSGYGLQFKVESFMEIVPRTREGIIGYLSSGAIKGVKAKTAEAIYREFGLDTLEVMEKTPEKLLRIRGISERKLKDIEKSFSQNKTFRELMTFLAPFHVTPKKVNMILQTFKEDSINIIRQRPFMLCAVKGFGFLTVDEIGKQLCRTLNDPIRISGGISYLLHESMKEGHLYMPRQMLVEKALQLLNKDLAYLAVTEQDISSVMYRLIMQKSIVMDGERVYIFQQYEEENLTASMVAGKLFSNILPMEVEKELEAAQADLSISLSERQKQAVRMVFQNPVSIITGGPGTGKTTVLKVILYIYGMKCGKQVQMMAPTGRAARRMSESTGNPDSSTMHMALGLIGGTDYTPDFSYLNVEFLNVDETSMVDMHLAYEFFRRVKADTRVLLLGDVDQLPSVGAGDVFRQLIGCGMIPVTVLDLVYRQGAMSTIPVNARRIQENRTDLIEGEDFVIVPCKGAEAAADIVRQIYLDEAVKNGLENVQILTPYRVKTAAGVQELNRTLEDMVNPPISGRKELNLGNEVFRPGDKVLQNKNTELVSNGDMGFIQDFSQDEEGNVKVKILFSENRIAEYGTEQMDMVEHANAITVHKSQGSECPVVIIPWVRAFYTMMKRNILYTAVTRAKTKVYLVGEKAAISQAIRTDDSGKRRTMLGERIRLYYVQHQNKNKPENEQLKLAV</sequence>
<comment type="function">
    <text evidence="3">DNA-dependent ATPase and ATP-dependent 5'-3' DNA helicase. Has no activity on blunt DNA or DNA with 3'-overhangs, requires at least 10 bases of 5'-ssDNA for helicase activity.</text>
</comment>
<feature type="binding site" evidence="3">
    <location>
        <begin position="351"/>
        <end position="355"/>
    </location>
    <ligand>
        <name>ATP</name>
        <dbReference type="ChEBI" id="CHEBI:30616"/>
    </ligand>
</feature>
<dbReference type="Pfam" id="PF13604">
    <property type="entry name" value="AAA_30"/>
    <property type="match status" value="1"/>
</dbReference>
<dbReference type="Gene3D" id="3.40.50.300">
    <property type="entry name" value="P-loop containing nucleotide triphosphate hydrolases"/>
    <property type="match status" value="2"/>
</dbReference>
<dbReference type="InterPro" id="IPR027417">
    <property type="entry name" value="P-loop_NTPase"/>
</dbReference>
<dbReference type="Pfam" id="PF18335">
    <property type="entry name" value="SH3_13"/>
    <property type="match status" value="1"/>
</dbReference>
<dbReference type="GO" id="GO:0016887">
    <property type="term" value="F:ATP hydrolysis activity"/>
    <property type="evidence" value="ECO:0007669"/>
    <property type="project" value="RHEA"/>
</dbReference>
<keyword evidence="9" id="KW-1185">Reference proteome</keyword>
<evidence type="ECO:0000256" key="2">
    <source>
        <dbReference type="ARBA" id="ARBA00022840"/>
    </source>
</evidence>
<name>C6LM26_9FIRM</name>
<dbReference type="PANTHER" id="PTHR43788">
    <property type="entry name" value="DNA2/NAM7 HELICASE FAMILY MEMBER"/>
    <property type="match status" value="1"/>
</dbReference>
<dbReference type="GO" id="GO:0006310">
    <property type="term" value="P:DNA recombination"/>
    <property type="evidence" value="ECO:0007669"/>
    <property type="project" value="InterPro"/>
</dbReference>
<comment type="caution">
    <text evidence="8">The sequence shown here is derived from an EMBL/GenBank/DDBJ whole genome shotgun (WGS) entry which is preliminary data.</text>
</comment>
<dbReference type="HAMAP" id="MF_01488">
    <property type="entry name" value="RecD2"/>
    <property type="match status" value="1"/>
</dbReference>
<dbReference type="STRING" id="168384.SAMN05660368_04159"/>
<dbReference type="Gene3D" id="1.10.10.2220">
    <property type="match status" value="1"/>
</dbReference>
<keyword evidence="3" id="KW-0238">DNA-binding</keyword>
<dbReference type="EMBL" id="ACCL02000036">
    <property type="protein sequence ID" value="EET58338.1"/>
    <property type="molecule type" value="Genomic_DNA"/>
</dbReference>
<evidence type="ECO:0000256" key="3">
    <source>
        <dbReference type="HAMAP-Rule" id="MF_01488"/>
    </source>
</evidence>
<dbReference type="NCBIfam" id="TIGR01448">
    <property type="entry name" value="recD_rel"/>
    <property type="match status" value="1"/>
</dbReference>
<dbReference type="GO" id="GO:0009338">
    <property type="term" value="C:exodeoxyribonuclease V complex"/>
    <property type="evidence" value="ECO:0007669"/>
    <property type="project" value="TreeGrafter"/>
</dbReference>
<keyword evidence="3 8" id="KW-0347">Helicase</keyword>
<dbReference type="Pfam" id="PF14490">
    <property type="entry name" value="HHH_RecD2"/>
    <property type="match status" value="1"/>
</dbReference>
<dbReference type="AlphaFoldDB" id="C6LM26"/>
<proteinExistence type="inferred from homology"/>
<dbReference type="GO" id="GO:0005524">
    <property type="term" value="F:ATP binding"/>
    <property type="evidence" value="ECO:0007669"/>
    <property type="project" value="UniProtKB-UniRule"/>
</dbReference>
<dbReference type="CDD" id="cd17933">
    <property type="entry name" value="DEXSc_RecD-like"/>
    <property type="match status" value="1"/>
</dbReference>
<comment type="similarity">
    <text evidence="3">Belongs to the RecD family. RecD2 subfamily.</text>
</comment>